<comment type="caution">
    <text evidence="2">The sequence shown here is derived from an EMBL/GenBank/DDBJ whole genome shotgun (WGS) entry which is preliminary data.</text>
</comment>
<dbReference type="RefSeq" id="WP_249286162.1">
    <property type="nucleotide sequence ID" value="NZ_JACRWC010000019.1"/>
</dbReference>
<protein>
    <submittedName>
        <fullName evidence="2">LysO family transporter</fullName>
    </submittedName>
</protein>
<evidence type="ECO:0000313" key="2">
    <source>
        <dbReference type="EMBL" id="MBC5998597.1"/>
    </source>
</evidence>
<organism evidence="2 3">
    <name type="scientific">Lentihominibacter faecis</name>
    <dbReference type="NCBI Taxonomy" id="2764712"/>
    <lineage>
        <taxon>Bacteria</taxon>
        <taxon>Bacillati</taxon>
        <taxon>Bacillota</taxon>
        <taxon>Clostridia</taxon>
        <taxon>Peptostreptococcales</taxon>
        <taxon>Anaerovoracaceae</taxon>
        <taxon>Lentihominibacter</taxon>
    </lineage>
</organism>
<name>A0A923SL09_9FIRM</name>
<dbReference type="InterPro" id="IPR005642">
    <property type="entry name" value="LysO"/>
</dbReference>
<dbReference type="Pfam" id="PF03956">
    <property type="entry name" value="Lys_export"/>
    <property type="match status" value="2"/>
</dbReference>
<proteinExistence type="predicted"/>
<keyword evidence="1" id="KW-1133">Transmembrane helix</keyword>
<dbReference type="GO" id="GO:0015661">
    <property type="term" value="F:L-lysine efflux transmembrane transporter activity"/>
    <property type="evidence" value="ECO:0007669"/>
    <property type="project" value="InterPro"/>
</dbReference>
<dbReference type="GO" id="GO:0005886">
    <property type="term" value="C:plasma membrane"/>
    <property type="evidence" value="ECO:0007669"/>
    <property type="project" value="TreeGrafter"/>
</dbReference>
<gene>
    <name evidence="2" type="ORF">H8876_00985</name>
</gene>
<feature type="transmembrane region" description="Helical" evidence="1">
    <location>
        <begin position="34"/>
        <end position="51"/>
    </location>
</feature>
<dbReference type="AlphaFoldDB" id="A0A923SL09"/>
<feature type="transmembrane region" description="Helical" evidence="1">
    <location>
        <begin position="57"/>
        <end position="84"/>
    </location>
</feature>
<reference evidence="2" key="1">
    <citation type="submission" date="2020-08" db="EMBL/GenBank/DDBJ databases">
        <authorList>
            <person name="Liu C."/>
            <person name="Sun Q."/>
        </authorList>
    </citation>
    <scope>NUCLEOTIDE SEQUENCE</scope>
    <source>
        <strain evidence="2">BX16</strain>
    </source>
</reference>
<dbReference type="EMBL" id="JACRWC010000019">
    <property type="protein sequence ID" value="MBC5998597.1"/>
    <property type="molecule type" value="Genomic_DNA"/>
</dbReference>
<evidence type="ECO:0000313" key="3">
    <source>
        <dbReference type="Proteomes" id="UP000644115"/>
    </source>
</evidence>
<feature type="non-terminal residue" evidence="2">
    <location>
        <position position="231"/>
    </location>
</feature>
<keyword evidence="3" id="KW-1185">Reference proteome</keyword>
<dbReference type="PANTHER" id="PTHR35804">
    <property type="entry name" value="LYSINE EXPORTER LYSO"/>
    <property type="match status" value="1"/>
</dbReference>
<accession>A0A923SL09</accession>
<feature type="transmembrane region" description="Helical" evidence="1">
    <location>
        <begin position="155"/>
        <end position="179"/>
    </location>
</feature>
<evidence type="ECO:0000256" key="1">
    <source>
        <dbReference type="SAM" id="Phobius"/>
    </source>
</evidence>
<feature type="transmembrane region" description="Helical" evidence="1">
    <location>
        <begin position="6"/>
        <end position="22"/>
    </location>
</feature>
<keyword evidence="1" id="KW-0812">Transmembrane</keyword>
<dbReference type="Proteomes" id="UP000644115">
    <property type="component" value="Unassembled WGS sequence"/>
</dbReference>
<feature type="transmembrane region" description="Helical" evidence="1">
    <location>
        <begin position="116"/>
        <end position="135"/>
    </location>
</feature>
<keyword evidence="1" id="KW-0472">Membrane</keyword>
<sequence length="231" mass="24488">MMIFVYWGILILCYFIASRLRSMASRFGFLDKSMMAAVYILVFLMGLRMGINRQVTSALATIGVQALAITLATIGGSILMIFLVRKALRLNRYGGSEKDAQEREHRGKAGTSDLKSTVGIVSLVIAGIAVGRFGLVDQFQDHLEEISTITGNGLTIFLCVLIAIIGFDLGLSGTVAANLKSVGLKALAFPLAILAGTMLAGGGAAMAFGFSLKESIAICAGFGWYSYAPAI</sequence>
<feature type="transmembrane region" description="Helical" evidence="1">
    <location>
        <begin position="186"/>
        <end position="210"/>
    </location>
</feature>
<dbReference type="PANTHER" id="PTHR35804:SF1">
    <property type="entry name" value="LYSINE EXPORTER LYSO"/>
    <property type="match status" value="1"/>
</dbReference>